<protein>
    <submittedName>
        <fullName evidence="2">Glutathione S-transferase</fullName>
    </submittedName>
</protein>
<dbReference type="PROSITE" id="PS50404">
    <property type="entry name" value="GST_NTER"/>
    <property type="match status" value="1"/>
</dbReference>
<dbReference type="PANTHER" id="PTHR43968">
    <property type="match status" value="1"/>
</dbReference>
<dbReference type="Proteomes" id="UP001157186">
    <property type="component" value="Unassembled WGS sequence"/>
</dbReference>
<reference evidence="2 3" key="1">
    <citation type="submission" date="2023-03" db="EMBL/GenBank/DDBJ databases">
        <title>Draft genome sequence of Thalassotalea insulae KCTC 62186T.</title>
        <authorList>
            <person name="Sawabe T."/>
        </authorList>
    </citation>
    <scope>NUCLEOTIDE SEQUENCE [LARGE SCALE GENOMIC DNA]</scope>
    <source>
        <strain evidence="2 3">KCTC 62186</strain>
    </source>
</reference>
<gene>
    <name evidence="2" type="ORF">tinsulaeT_24890</name>
</gene>
<dbReference type="SUPFAM" id="SSF52833">
    <property type="entry name" value="Thioredoxin-like"/>
    <property type="match status" value="1"/>
</dbReference>
<dbReference type="RefSeq" id="WP_284245050.1">
    <property type="nucleotide sequence ID" value="NZ_BSST01000001.1"/>
</dbReference>
<evidence type="ECO:0000313" key="3">
    <source>
        <dbReference type="Proteomes" id="UP001157186"/>
    </source>
</evidence>
<dbReference type="InterPro" id="IPR050983">
    <property type="entry name" value="GST_Omega/HSP26"/>
</dbReference>
<organism evidence="2 3">
    <name type="scientific">Thalassotalea insulae</name>
    <dbReference type="NCBI Taxonomy" id="2056778"/>
    <lineage>
        <taxon>Bacteria</taxon>
        <taxon>Pseudomonadati</taxon>
        <taxon>Pseudomonadota</taxon>
        <taxon>Gammaproteobacteria</taxon>
        <taxon>Alteromonadales</taxon>
        <taxon>Colwelliaceae</taxon>
        <taxon>Thalassotalea</taxon>
    </lineage>
</organism>
<dbReference type="PANTHER" id="PTHR43968:SF6">
    <property type="entry name" value="GLUTATHIONE S-TRANSFERASE OMEGA"/>
    <property type="match status" value="1"/>
</dbReference>
<proteinExistence type="predicted"/>
<dbReference type="EMBL" id="BSST01000001">
    <property type="protein sequence ID" value="GLX79149.1"/>
    <property type="molecule type" value="Genomic_DNA"/>
</dbReference>
<dbReference type="Pfam" id="PF13417">
    <property type="entry name" value="GST_N_3"/>
    <property type="match status" value="1"/>
</dbReference>
<dbReference type="InterPro" id="IPR036249">
    <property type="entry name" value="Thioredoxin-like_sf"/>
</dbReference>
<accession>A0ABQ6GVD7</accession>
<name>A0ABQ6GVD7_9GAMM</name>
<evidence type="ECO:0000259" key="1">
    <source>
        <dbReference type="PROSITE" id="PS50404"/>
    </source>
</evidence>
<dbReference type="InterPro" id="IPR004045">
    <property type="entry name" value="Glutathione_S-Trfase_N"/>
</dbReference>
<evidence type="ECO:0000313" key="2">
    <source>
        <dbReference type="EMBL" id="GLX79149.1"/>
    </source>
</evidence>
<feature type="domain" description="GST N-terminal" evidence="1">
    <location>
        <begin position="1"/>
        <end position="77"/>
    </location>
</feature>
<sequence length="191" mass="22218">MKLLGSTTSPFVRRLRVFLAEQNYQFVNLDIFAEQDRQVLTENNPAQKVPALIDGEQCIYDSRVIYRYLVQKFQQPPLSWAQENLLTLIDSVNDSLVATLLLQRSNIDTMQEGLFFNLQRERIASVFQVLDGEVANGAFTEWHYPAICLWCLLDWAEFRQLAKWQHLPNLASFYQQQASRVILAETDPRYA</sequence>
<comment type="caution">
    <text evidence="2">The sequence shown here is derived from an EMBL/GenBank/DDBJ whole genome shotgun (WGS) entry which is preliminary data.</text>
</comment>
<dbReference type="Gene3D" id="1.20.1050.10">
    <property type="match status" value="1"/>
</dbReference>
<keyword evidence="3" id="KW-1185">Reference proteome</keyword>
<dbReference type="Gene3D" id="3.40.30.10">
    <property type="entry name" value="Glutaredoxin"/>
    <property type="match status" value="1"/>
</dbReference>